<dbReference type="Gene3D" id="3.10.100.10">
    <property type="entry name" value="Mannose-Binding Protein A, subunit A"/>
    <property type="match status" value="1"/>
</dbReference>
<dbReference type="InterPro" id="IPR016186">
    <property type="entry name" value="C-type_lectin-like/link_sf"/>
</dbReference>
<accession>A0A6J8BF24</accession>
<keyword evidence="2" id="KW-1185">Reference proteome</keyword>
<evidence type="ECO:0000313" key="2">
    <source>
        <dbReference type="Proteomes" id="UP000507470"/>
    </source>
</evidence>
<reference evidence="1 2" key="1">
    <citation type="submission" date="2020-06" db="EMBL/GenBank/DDBJ databases">
        <authorList>
            <person name="Li R."/>
            <person name="Bekaert M."/>
        </authorList>
    </citation>
    <scope>NUCLEOTIDE SEQUENCE [LARGE SCALE GENOMIC DNA]</scope>
    <source>
        <strain evidence="2">wild</strain>
    </source>
</reference>
<dbReference type="SUPFAM" id="SSF56436">
    <property type="entry name" value="C-type lectin-like"/>
    <property type="match status" value="1"/>
</dbReference>
<evidence type="ECO:0008006" key="3">
    <source>
        <dbReference type="Google" id="ProtNLM"/>
    </source>
</evidence>
<gene>
    <name evidence="1" type="ORF">MCOR_18047</name>
</gene>
<dbReference type="AlphaFoldDB" id="A0A6J8BF24"/>
<dbReference type="EMBL" id="CACVKT020003176">
    <property type="protein sequence ID" value="CAC5382196.1"/>
    <property type="molecule type" value="Genomic_DNA"/>
</dbReference>
<proteinExistence type="predicted"/>
<organism evidence="1 2">
    <name type="scientific">Mytilus coruscus</name>
    <name type="common">Sea mussel</name>
    <dbReference type="NCBI Taxonomy" id="42192"/>
    <lineage>
        <taxon>Eukaryota</taxon>
        <taxon>Metazoa</taxon>
        <taxon>Spiralia</taxon>
        <taxon>Lophotrochozoa</taxon>
        <taxon>Mollusca</taxon>
        <taxon>Bivalvia</taxon>
        <taxon>Autobranchia</taxon>
        <taxon>Pteriomorphia</taxon>
        <taxon>Mytilida</taxon>
        <taxon>Mytiloidea</taxon>
        <taxon>Mytilidae</taxon>
        <taxon>Mytilinae</taxon>
        <taxon>Mytilus</taxon>
    </lineage>
</organism>
<dbReference type="CDD" id="cd00037">
    <property type="entry name" value="CLECT"/>
    <property type="match status" value="1"/>
</dbReference>
<sequence>MCRSIHGCDMFKMTGNRCIFHRNNAGCDEIGNHNTRMFKKLTCPASWSPMNEICYLQTKQKEYCANIQNTCLSHGGNAAEFYSKEEMTNSLTVITSNVYVSGRLQGGVYLWNVTGQQIDTSLWIPNEPAEGDCVQIWKANKGLDALSGFHFMTVLCEQVNDLSNVKQ</sequence>
<name>A0A6J8BF24_MYTCO</name>
<protein>
    <recommendedName>
        <fullName evidence="3">C-type lectin domain-containing protein</fullName>
    </recommendedName>
</protein>
<evidence type="ECO:0000313" key="1">
    <source>
        <dbReference type="EMBL" id="CAC5382196.1"/>
    </source>
</evidence>
<dbReference type="InterPro" id="IPR016187">
    <property type="entry name" value="CTDL_fold"/>
</dbReference>
<dbReference type="Proteomes" id="UP000507470">
    <property type="component" value="Unassembled WGS sequence"/>
</dbReference>
<dbReference type="OrthoDB" id="8935730at2759"/>